<dbReference type="Gene3D" id="3.40.30.10">
    <property type="entry name" value="Glutaredoxin"/>
    <property type="match status" value="1"/>
</dbReference>
<evidence type="ECO:0000256" key="7">
    <source>
        <dbReference type="ARBA" id="ARBA00023157"/>
    </source>
</evidence>
<protein>
    <recommendedName>
        <fullName evidence="10">Thioredoxin domain-containing protein</fullName>
    </recommendedName>
</protein>
<dbReference type="PRINTS" id="PR00421">
    <property type="entry name" value="THIOREDOXIN"/>
</dbReference>
<dbReference type="PANTHER" id="PTHR45663:SF42">
    <property type="entry name" value="THIOREDOXIN M5, CHLOROPLASTIC"/>
    <property type="match status" value="1"/>
</dbReference>
<dbReference type="NCBIfam" id="TIGR01068">
    <property type="entry name" value="thioredoxin"/>
    <property type="match status" value="1"/>
</dbReference>
<keyword evidence="6" id="KW-0249">Electron transport</keyword>
<evidence type="ECO:0000256" key="5">
    <source>
        <dbReference type="ARBA" id="ARBA00022946"/>
    </source>
</evidence>
<keyword evidence="2" id="KW-0813">Transport</keyword>
<keyword evidence="5" id="KW-0809">Transit peptide</keyword>
<reference evidence="11" key="2">
    <citation type="submission" date="2022-03" db="EMBL/GenBank/DDBJ databases">
        <title>Draft title - Genomic analysis of global carrot germplasm unveils the trajectory of domestication and the origin of high carotenoid orange carrot.</title>
        <authorList>
            <person name="Iorizzo M."/>
            <person name="Ellison S."/>
            <person name="Senalik D."/>
            <person name="Macko-Podgorni A."/>
            <person name="Grzebelus D."/>
            <person name="Bostan H."/>
            <person name="Rolling W."/>
            <person name="Curaba J."/>
            <person name="Simon P."/>
        </authorList>
    </citation>
    <scope>NUCLEOTIDE SEQUENCE</scope>
    <source>
        <tissue evidence="11">Leaf</tissue>
    </source>
</reference>
<dbReference type="AlphaFoldDB" id="A0AAF0W4I9"/>
<dbReference type="PROSITE" id="PS51352">
    <property type="entry name" value="THIOREDOXIN_2"/>
    <property type="match status" value="1"/>
</dbReference>
<dbReference type="GO" id="GO:0009507">
    <property type="term" value="C:chloroplast"/>
    <property type="evidence" value="ECO:0007669"/>
    <property type="project" value="UniProtKB-SubCell"/>
</dbReference>
<dbReference type="InterPro" id="IPR013766">
    <property type="entry name" value="Thioredoxin_domain"/>
</dbReference>
<proteinExistence type="inferred from homology"/>
<dbReference type="Proteomes" id="UP000077755">
    <property type="component" value="Chromosome 1"/>
</dbReference>
<sequence>MDKCFHVSSSMVSSTSARASVLHYSHHHSFPFSAQDKKVTNYLPGSSKSNKWTAAVVSFSSSRSRNMRRPALSIVCKASVDTVQVVTDTTWDSLVLGSELPAIVDFWAPWCGPCRMIAPIIDDLAKEYAGKINCFKLNTDESPNVAGRYGIRSIPTVLFFKEGEKKDSIIGAVPKSTLCDTIDKYI</sequence>
<dbReference type="Pfam" id="PF00085">
    <property type="entry name" value="Thioredoxin"/>
    <property type="match status" value="1"/>
</dbReference>
<name>A0AAF0W4I9_DAUCS</name>
<comment type="subcellular location">
    <subcellularLocation>
        <location evidence="1">Plastid</location>
        <location evidence="1">Chloroplast</location>
    </subcellularLocation>
</comment>
<gene>
    <name evidence="11" type="ORF">DCAR_0101145</name>
</gene>
<dbReference type="SUPFAM" id="SSF52833">
    <property type="entry name" value="Thioredoxin-like"/>
    <property type="match status" value="1"/>
</dbReference>
<keyword evidence="4" id="KW-0934">Plastid</keyword>
<evidence type="ECO:0000256" key="8">
    <source>
        <dbReference type="ARBA" id="ARBA00023284"/>
    </source>
</evidence>
<dbReference type="PROSITE" id="PS00194">
    <property type="entry name" value="THIOREDOXIN_1"/>
    <property type="match status" value="1"/>
</dbReference>
<keyword evidence="3" id="KW-0150">Chloroplast</keyword>
<evidence type="ECO:0000256" key="9">
    <source>
        <dbReference type="ARBA" id="ARBA00038056"/>
    </source>
</evidence>
<evidence type="ECO:0000256" key="1">
    <source>
        <dbReference type="ARBA" id="ARBA00004229"/>
    </source>
</evidence>
<keyword evidence="12" id="KW-1185">Reference proteome</keyword>
<evidence type="ECO:0000259" key="10">
    <source>
        <dbReference type="PROSITE" id="PS51352"/>
    </source>
</evidence>
<evidence type="ECO:0000256" key="2">
    <source>
        <dbReference type="ARBA" id="ARBA00022448"/>
    </source>
</evidence>
<feature type="domain" description="Thioredoxin" evidence="10">
    <location>
        <begin position="72"/>
        <end position="186"/>
    </location>
</feature>
<dbReference type="GO" id="GO:0008047">
    <property type="term" value="F:enzyme activator activity"/>
    <property type="evidence" value="ECO:0007669"/>
    <property type="project" value="UniProtKB-ARBA"/>
</dbReference>
<dbReference type="InterPro" id="IPR036249">
    <property type="entry name" value="Thioredoxin-like_sf"/>
</dbReference>
<dbReference type="GO" id="GO:0015035">
    <property type="term" value="F:protein-disulfide reductase activity"/>
    <property type="evidence" value="ECO:0007669"/>
    <property type="project" value="InterPro"/>
</dbReference>
<dbReference type="CDD" id="cd02947">
    <property type="entry name" value="TRX_family"/>
    <property type="match status" value="1"/>
</dbReference>
<evidence type="ECO:0000256" key="6">
    <source>
        <dbReference type="ARBA" id="ARBA00022982"/>
    </source>
</evidence>
<dbReference type="InterPro" id="IPR017937">
    <property type="entry name" value="Thioredoxin_CS"/>
</dbReference>
<reference evidence="11" key="1">
    <citation type="journal article" date="2016" name="Nat. Genet.">
        <title>A high-quality carrot genome assembly provides new insights into carotenoid accumulation and asterid genome evolution.</title>
        <authorList>
            <person name="Iorizzo M."/>
            <person name="Ellison S."/>
            <person name="Senalik D."/>
            <person name="Zeng P."/>
            <person name="Satapoomin P."/>
            <person name="Huang J."/>
            <person name="Bowman M."/>
            <person name="Iovene M."/>
            <person name="Sanseverino W."/>
            <person name="Cavagnaro P."/>
            <person name="Yildiz M."/>
            <person name="Macko-Podgorni A."/>
            <person name="Moranska E."/>
            <person name="Grzebelus E."/>
            <person name="Grzebelus D."/>
            <person name="Ashrafi H."/>
            <person name="Zheng Z."/>
            <person name="Cheng S."/>
            <person name="Spooner D."/>
            <person name="Van Deynze A."/>
            <person name="Simon P."/>
        </authorList>
    </citation>
    <scope>NUCLEOTIDE SEQUENCE</scope>
    <source>
        <tissue evidence="11">Leaf</tissue>
    </source>
</reference>
<evidence type="ECO:0000256" key="3">
    <source>
        <dbReference type="ARBA" id="ARBA00022528"/>
    </source>
</evidence>
<dbReference type="KEGG" id="dcr:108207259"/>
<keyword evidence="7" id="KW-1015">Disulfide bond</keyword>
<evidence type="ECO:0000313" key="12">
    <source>
        <dbReference type="Proteomes" id="UP000077755"/>
    </source>
</evidence>
<evidence type="ECO:0000313" key="11">
    <source>
        <dbReference type="EMBL" id="WOG81986.1"/>
    </source>
</evidence>
<evidence type="ECO:0000256" key="4">
    <source>
        <dbReference type="ARBA" id="ARBA00022640"/>
    </source>
</evidence>
<comment type="similarity">
    <text evidence="9">Belongs to the thioredoxin family. Plant M-type subfamily.</text>
</comment>
<accession>A0AAF0W4I9</accession>
<keyword evidence="8" id="KW-0676">Redox-active center</keyword>
<dbReference type="PANTHER" id="PTHR45663">
    <property type="entry name" value="GEO12009P1"/>
    <property type="match status" value="1"/>
</dbReference>
<dbReference type="EMBL" id="CP093343">
    <property type="protein sequence ID" value="WOG81986.1"/>
    <property type="molecule type" value="Genomic_DNA"/>
</dbReference>
<dbReference type="InterPro" id="IPR005746">
    <property type="entry name" value="Thioredoxin"/>
</dbReference>
<organism evidence="11 12">
    <name type="scientific">Daucus carota subsp. sativus</name>
    <name type="common">Carrot</name>
    <dbReference type="NCBI Taxonomy" id="79200"/>
    <lineage>
        <taxon>Eukaryota</taxon>
        <taxon>Viridiplantae</taxon>
        <taxon>Streptophyta</taxon>
        <taxon>Embryophyta</taxon>
        <taxon>Tracheophyta</taxon>
        <taxon>Spermatophyta</taxon>
        <taxon>Magnoliopsida</taxon>
        <taxon>eudicotyledons</taxon>
        <taxon>Gunneridae</taxon>
        <taxon>Pentapetalae</taxon>
        <taxon>asterids</taxon>
        <taxon>campanulids</taxon>
        <taxon>Apiales</taxon>
        <taxon>Apiaceae</taxon>
        <taxon>Apioideae</taxon>
        <taxon>Scandiceae</taxon>
        <taxon>Daucinae</taxon>
        <taxon>Daucus</taxon>
        <taxon>Daucus sect. Daucus</taxon>
    </lineage>
</organism>
<dbReference type="FunFam" id="3.40.30.10:FF:000001">
    <property type="entry name" value="Thioredoxin"/>
    <property type="match status" value="1"/>
</dbReference>